<proteinExistence type="predicted"/>
<evidence type="ECO:0000313" key="3">
    <source>
        <dbReference type="Proteomes" id="UP001189429"/>
    </source>
</evidence>
<dbReference type="EMBL" id="CAUYUJ010018901">
    <property type="protein sequence ID" value="CAK0887162.1"/>
    <property type="molecule type" value="Genomic_DNA"/>
</dbReference>
<evidence type="ECO:0000313" key="2">
    <source>
        <dbReference type="EMBL" id="CAK0887162.1"/>
    </source>
</evidence>
<comment type="caution">
    <text evidence="2">The sequence shown here is derived from an EMBL/GenBank/DDBJ whole genome shotgun (WGS) entry which is preliminary data.</text>
</comment>
<name>A0ABN9WP22_9DINO</name>
<evidence type="ECO:0000256" key="1">
    <source>
        <dbReference type="SAM" id="MobiDB-lite"/>
    </source>
</evidence>
<protein>
    <submittedName>
        <fullName evidence="2">Uncharacterized protein</fullName>
    </submittedName>
</protein>
<reference evidence="2" key="1">
    <citation type="submission" date="2023-10" db="EMBL/GenBank/DDBJ databases">
        <authorList>
            <person name="Chen Y."/>
            <person name="Shah S."/>
            <person name="Dougan E. K."/>
            <person name="Thang M."/>
            <person name="Chan C."/>
        </authorList>
    </citation>
    <scope>NUCLEOTIDE SEQUENCE [LARGE SCALE GENOMIC DNA]</scope>
</reference>
<feature type="region of interest" description="Disordered" evidence="1">
    <location>
        <begin position="1"/>
        <end position="33"/>
    </location>
</feature>
<accession>A0ABN9WP22</accession>
<keyword evidence="3" id="KW-1185">Reference proteome</keyword>
<organism evidence="2 3">
    <name type="scientific">Prorocentrum cordatum</name>
    <dbReference type="NCBI Taxonomy" id="2364126"/>
    <lineage>
        <taxon>Eukaryota</taxon>
        <taxon>Sar</taxon>
        <taxon>Alveolata</taxon>
        <taxon>Dinophyceae</taxon>
        <taxon>Prorocentrales</taxon>
        <taxon>Prorocentraceae</taxon>
        <taxon>Prorocentrum</taxon>
    </lineage>
</organism>
<dbReference type="Proteomes" id="UP001189429">
    <property type="component" value="Unassembled WGS sequence"/>
</dbReference>
<sequence>MDIDIGLPDVHQCPIGRRPPAHGGEKRKRKNALPQQVLIVHQDDKVLRVLGAARLTSVQRLGPETYARAIEVQRRVFQDPDLLAWQIEDFRLLQIDPRWTFTPNVDLATANVAFPKKTQVVKNTLNACDLHDWCKCFKIHASVASVWRGHLDMPCIIAPASYCLAMGVETPASTLEAVGAAAPESEVVADVGVLRLRQTTQPRGRGGQFSFNPDVLLRAWLLLSSVRSSGLSLKATILRAMRLAIEPEQFAAIQRMIDSGELWLPGLTCMEAVEYKVNLIDLHFQRHAISSTSYSRHWMADSSPQLGFNYFAVVEDRLEYPAGTPAGALVNLPICGNFRSRHLPFVTLGRGRAGVAYKSLALHHMLGLETGAWAKFQAARMQVRTCTSDQGVEQDVVDSACMYSENFQNTAEVHELALSGQLVGQAPTNSMIMAFLLPRTLFFADCLHVIFNSLEAAVTETDCWKEVGGHFVSIAAFLSNRDLRCRLVEVCLRGHPQRMSFEAWSINQNFNWKWEYLSNFLDCLVPLIQPLQSTFKLEPFLGDLKWSKKDSDTAVRLHSAMSCNKLHGVALALQSLCSAIKRAVGCLEGCRCHEHLLERGRGNPDSFRSRLAKCRQAAKSCPWSGRRAVELVTHGLDPLLKLVRGAGAKSYRNFLASESCTAELRGILVNLLDELKTKIIASWTLKMQYLLWLPFKMLGVLSHVLLGEPIERAREICRECVQERDAIVGRGDAHKLHRVTSFMLVGETNPRRIELERFAAGGGLGATAHAELLQYALASLITRKVEAVHSRVHHHGKKVASRLPSLINSRVKRKELLEMLDAPRFFAFAVATYRKRNLARGLLEFVTPPRLRFLVPM</sequence>
<gene>
    <name evidence="2" type="ORF">PCOR1329_LOCUS68297</name>
</gene>